<dbReference type="EMBL" id="CP006835">
    <property type="protein sequence ID" value="AGZ54194.1"/>
    <property type="molecule type" value="Genomic_DNA"/>
</dbReference>
<protein>
    <submittedName>
        <fullName evidence="1">Uncharacterized protein</fullName>
    </submittedName>
</protein>
<name>U5WYK5_MYCKA</name>
<dbReference type="Proteomes" id="UP000017786">
    <property type="component" value="Chromosome"/>
</dbReference>
<dbReference type="AlphaFoldDB" id="U5WYK5"/>
<gene>
    <name evidence="1" type="ORF">MKAN_11670</name>
</gene>
<sequence length="36" mass="4075">MLFIDTAKSFWVNMSRLARSRIQPLLGLRGHIGFAA</sequence>
<reference evidence="1 2" key="1">
    <citation type="submission" date="2013-10" db="EMBL/GenBank/DDBJ databases">
        <title>Genome sequence of Mycobacterium kansasii.</title>
        <authorList>
            <consortium name="McGill University Mycobacterium genome consortium"/>
            <person name="Veyrier F.J."/>
            <person name="Behr M.A."/>
        </authorList>
    </citation>
    <scope>NUCLEOTIDE SEQUENCE [LARGE SCALE GENOMIC DNA]</scope>
    <source>
        <strain evidence="1 2">ATCC 12478</strain>
    </source>
</reference>
<organism evidence="1 2">
    <name type="scientific">Mycobacterium kansasii ATCC 12478</name>
    <dbReference type="NCBI Taxonomy" id="557599"/>
    <lineage>
        <taxon>Bacteria</taxon>
        <taxon>Bacillati</taxon>
        <taxon>Actinomycetota</taxon>
        <taxon>Actinomycetes</taxon>
        <taxon>Mycobacteriales</taxon>
        <taxon>Mycobacteriaceae</taxon>
        <taxon>Mycobacterium</taxon>
    </lineage>
</organism>
<evidence type="ECO:0000313" key="1">
    <source>
        <dbReference type="EMBL" id="AGZ54194.1"/>
    </source>
</evidence>
<proteinExistence type="predicted"/>
<dbReference type="KEGG" id="mkn:MKAN_11670"/>
<dbReference type="HOGENOM" id="CLU_3357172_0_0_11"/>
<accession>U5WYK5</accession>
<evidence type="ECO:0000313" key="2">
    <source>
        <dbReference type="Proteomes" id="UP000017786"/>
    </source>
</evidence>